<gene>
    <name evidence="2" type="ORF">GP486_000252</name>
</gene>
<name>A0A9P8LIX5_9PEZI</name>
<comment type="caution">
    <text evidence="2">The sequence shown here is derived from an EMBL/GenBank/DDBJ whole genome shotgun (WGS) entry which is preliminary data.</text>
</comment>
<sequence>MVAFDNSARKVPLQHMLKLVQTAAGNPPNPPKLDKNQIQLYSYFVPGLLADVYSIKAEQRITAQNGDWGEEHYHVYNRLRDPNNTPDRTKFQASPNIEPQEFEVIAPQFNIDTKLINSYYPPDGHQDECRILPHICLSDPHLPWERRADVLDEQLQDQDKIMGADGKPVVDSKGPMRNAIPWVALMVFDHEDLPPLTEADAGSLGPTPNSPPVWLTAESLQKQAANGAFQMTVGNYLDIPQANRVNFEKGTQKERDAGEDPLLELKYPSDTSQPPPPMSQERMTAIFPKKKMFKKLFPDIAGLRYAAHVRNINTTGFPDAGIDQLGLYSIVISSRTGAYLQTKPVTQICHLVSVEHFKTTLQNLQGDDEGRIGLISLFSWTYTALPPNPVNFVDSITNVLKGRQMLRAPWETRKSLKKQAQAVTDDSNKVEALNALVQRFEAGYTLARWRAETGEETVAFNRGPLVPKKSPYTASSDPNAIAMGVAPVRDWPFSSNTSKEYQILDSSTGILDLSYSSAWQLGKTLAISDTSFSSALSRLRSWIQKWSQSKTRSEVNAVPSRKALISNMPSNFTAAVDLSAGEVADPRRIPPPVSRELAPGLDHPDIAPIFDQNIRLAVQQAGSAGDEIYNEFNKTGHNNTDWTVIHQWISEKLYLSDIPAHVLIPDPSFLPEESIRFFHIDDAWLDCLIDGALSVANHLERDDDKIRNEIKQIYNSYLRDPVGATTQQPQIPGYGFILRSQIVKVMPDLKITAVWQPVTNDNRHPVCRYTRPDDHTILCLLDRPPEELKWIELAQPPHQQRFAFGFSLAPSFVTDKNGFSIARPDKQTGQNAWQFEFKLREMYTDGTQPNPDADGVKKWATMDAKHQPLPWEDVMTSWLPDHNARVINFAVMAPAVNDLVRNGTTQGPGNTAKSYEDFVGNSAELAMELNDPSYFFRILPDPGTKNSQGPFPPRNRQLWCPKVLPPADTTIVPVPASPPDSKPIGPSILPPKGQDQPSTLHHIRNDAPDKANNVIFKDTPAVPANPSQPLGTSQPTTCFNVQIYADYKGPPTIHTDDNAFDKNNYLATQNVYLYDLIFSVRKLPTKAKADYRLREIIINLPRDNIAAPAEPLINSGSPTPRARVLSNQRFVPFLNWTKEYLQVRLVPRSAEDHPVIVINDRRTKEVSFRLEEVDIMPIRTKVWVPIHGGPREQLGVCKVMVYERYETPAGVVSAAPAPTNVFLVKRDVTDELKYA</sequence>
<feature type="region of interest" description="Disordered" evidence="1">
    <location>
        <begin position="250"/>
        <end position="279"/>
    </location>
</feature>
<evidence type="ECO:0000256" key="1">
    <source>
        <dbReference type="SAM" id="MobiDB-lite"/>
    </source>
</evidence>
<keyword evidence="3" id="KW-1185">Reference proteome</keyword>
<reference evidence="2" key="1">
    <citation type="submission" date="2021-03" db="EMBL/GenBank/DDBJ databases">
        <title>Comparative genomics and phylogenomic investigation of the class Geoglossomycetes provide insights into ecological specialization and systematics.</title>
        <authorList>
            <person name="Melie T."/>
            <person name="Pirro S."/>
            <person name="Miller A.N."/>
            <person name="Quandt A."/>
        </authorList>
    </citation>
    <scope>NUCLEOTIDE SEQUENCE</scope>
    <source>
        <strain evidence="2">CAQ_001_2017</strain>
    </source>
</reference>
<dbReference type="EMBL" id="JAGHQM010000014">
    <property type="protein sequence ID" value="KAH0566346.1"/>
    <property type="molecule type" value="Genomic_DNA"/>
</dbReference>
<proteinExistence type="predicted"/>
<evidence type="ECO:0000313" key="2">
    <source>
        <dbReference type="EMBL" id="KAH0566346.1"/>
    </source>
</evidence>
<evidence type="ECO:0000313" key="3">
    <source>
        <dbReference type="Proteomes" id="UP000750711"/>
    </source>
</evidence>
<organism evidence="2 3">
    <name type="scientific">Trichoglossum hirsutum</name>
    <dbReference type="NCBI Taxonomy" id="265104"/>
    <lineage>
        <taxon>Eukaryota</taxon>
        <taxon>Fungi</taxon>
        <taxon>Dikarya</taxon>
        <taxon>Ascomycota</taxon>
        <taxon>Pezizomycotina</taxon>
        <taxon>Geoglossomycetes</taxon>
        <taxon>Geoglossales</taxon>
        <taxon>Geoglossaceae</taxon>
        <taxon>Trichoglossum</taxon>
    </lineage>
</organism>
<dbReference type="AlphaFoldDB" id="A0A9P8LIX5"/>
<dbReference type="Proteomes" id="UP000750711">
    <property type="component" value="Unassembled WGS sequence"/>
</dbReference>
<accession>A0A9P8LIX5</accession>
<protein>
    <submittedName>
        <fullName evidence="2">Uncharacterized protein</fullName>
    </submittedName>
</protein>